<feature type="coiled-coil region" evidence="1">
    <location>
        <begin position="132"/>
        <end position="177"/>
    </location>
</feature>
<reference evidence="3" key="2">
    <citation type="submission" date="2012-01" db="EMBL/GenBank/DDBJ databases">
        <title>Complete sequence of chromosome of Marinitoga piezophila KA3.</title>
        <authorList>
            <person name="Lucas S."/>
            <person name="Han J."/>
            <person name="Lapidus A."/>
            <person name="Cheng J.-F."/>
            <person name="Goodwin L."/>
            <person name="Pitluck S."/>
            <person name="Peters L."/>
            <person name="Mikhailova N."/>
            <person name="Teshima H."/>
            <person name="Detter J.C."/>
            <person name="Han C."/>
            <person name="Tapia R."/>
            <person name="Land M."/>
            <person name="Hauser L."/>
            <person name="Kyrpides N."/>
            <person name="Ivanova N."/>
            <person name="Pagani I."/>
            <person name="Jebbar M."/>
            <person name="Vannier P."/>
            <person name="Oger P."/>
            <person name="Cario A."/>
            <person name="Bartlett D."/>
            <person name="Noll K.M."/>
            <person name="Woyke T."/>
        </authorList>
    </citation>
    <scope>NUCLEOTIDE SEQUENCE [LARGE SCALE GENOMIC DNA]</scope>
    <source>
        <strain evidence="3">DSM 14283 / JCM 11233 / KA3</strain>
    </source>
</reference>
<evidence type="ECO:0000313" key="3">
    <source>
        <dbReference type="Proteomes" id="UP000007161"/>
    </source>
</evidence>
<dbReference type="AlphaFoldDB" id="H2J889"/>
<dbReference type="InterPro" id="IPR025591">
    <property type="entry name" value="RloB"/>
</dbReference>
<evidence type="ECO:0000313" key="2">
    <source>
        <dbReference type="EMBL" id="AEX85573.1"/>
    </source>
</evidence>
<proteinExistence type="predicted"/>
<accession>H2J889</accession>
<dbReference type="EMBL" id="CP003257">
    <property type="protein sequence ID" value="AEX85573.1"/>
    <property type="molecule type" value="Genomic_DNA"/>
</dbReference>
<evidence type="ECO:0008006" key="4">
    <source>
        <dbReference type="Google" id="ProtNLM"/>
    </source>
</evidence>
<protein>
    <recommendedName>
        <fullName evidence="4">RloB-like protein</fullName>
    </recommendedName>
</protein>
<organism evidence="2 3">
    <name type="scientific">Marinitoga piezophila (strain DSM 14283 / JCM 11233 / KA3)</name>
    <dbReference type="NCBI Taxonomy" id="443254"/>
    <lineage>
        <taxon>Bacteria</taxon>
        <taxon>Thermotogati</taxon>
        <taxon>Thermotogota</taxon>
        <taxon>Thermotogae</taxon>
        <taxon>Petrotogales</taxon>
        <taxon>Petrotogaceae</taxon>
        <taxon>Marinitoga</taxon>
    </lineage>
</organism>
<dbReference type="KEGG" id="mpz:Marpi_1163"/>
<dbReference type="HOGENOM" id="CLU_090993_1_0_0"/>
<evidence type="ECO:0000256" key="1">
    <source>
        <dbReference type="SAM" id="Coils"/>
    </source>
</evidence>
<dbReference type="Proteomes" id="UP000007161">
    <property type="component" value="Chromosome"/>
</dbReference>
<dbReference type="STRING" id="443254.Marpi_1163"/>
<gene>
    <name evidence="2" type="ordered locus">Marpi_1163</name>
</gene>
<name>H2J889_MARPK</name>
<keyword evidence="3" id="KW-1185">Reference proteome</keyword>
<keyword evidence="1" id="KW-0175">Coiled coil</keyword>
<dbReference type="eggNOG" id="ENOG5032SNM">
    <property type="taxonomic scope" value="Bacteria"/>
</dbReference>
<reference evidence="2 3" key="1">
    <citation type="journal article" date="2012" name="J. Bacteriol.">
        <title>Complete Genome Sequence of the Thermophilic, Piezophilic, Heterotrophic Bacterium Marinitoga piezophila KA3.</title>
        <authorList>
            <person name="Lucas S."/>
            <person name="Han J."/>
            <person name="Lapidus A."/>
            <person name="Cheng J.F."/>
            <person name="Goodwin L.A."/>
            <person name="Pitluck S."/>
            <person name="Peters L."/>
            <person name="Mikhailova N."/>
            <person name="Teshima H."/>
            <person name="Detter J.C."/>
            <person name="Han C."/>
            <person name="Tapia R."/>
            <person name="Land M."/>
            <person name="Hauser L."/>
            <person name="Kyrpides N.C."/>
            <person name="Ivanova N."/>
            <person name="Pagani I."/>
            <person name="Vannier P."/>
            <person name="Oger P."/>
            <person name="Bartlett D.H."/>
            <person name="Noll K.M."/>
            <person name="Woyke T."/>
            <person name="Jebbar M."/>
        </authorList>
    </citation>
    <scope>NUCLEOTIDE SEQUENCE [LARGE SCALE GENOMIC DNA]</scope>
    <source>
        <strain evidence="3">DSM 14283 / JCM 11233 / KA3</strain>
    </source>
</reference>
<sequence length="199" mass="23743">MSRKGYFKNKGKRKKDIREILPSILIVCEGEKTEKLYFEAFEVPNAHVRVEGEGRGANVLLEAARKYLKNDEYDQIWLVFDKDEVKDQDFNNAINKIESKGYNAIYSNPCFELWYLLHFSFQQSTLSKEECLKKLKSKIPKYEKNIEDMYERLKDKIEVAIKNAKKLEEQKKDINSYSKKNPYTNVYKLVEELRKYERK</sequence>
<dbReference type="OrthoDB" id="9796523at2"/>
<dbReference type="Pfam" id="PF13707">
    <property type="entry name" value="RloB"/>
    <property type="match status" value="1"/>
</dbReference>
<dbReference type="RefSeq" id="WP_014296645.1">
    <property type="nucleotide sequence ID" value="NC_016751.1"/>
</dbReference>